<dbReference type="EMBL" id="JARKHS020033203">
    <property type="protein sequence ID" value="KAK8759291.1"/>
    <property type="molecule type" value="Genomic_DNA"/>
</dbReference>
<dbReference type="Proteomes" id="UP001321473">
    <property type="component" value="Unassembled WGS sequence"/>
</dbReference>
<keyword evidence="2" id="KW-1185">Reference proteome</keyword>
<evidence type="ECO:0000313" key="1">
    <source>
        <dbReference type="EMBL" id="KAK8759291.1"/>
    </source>
</evidence>
<proteinExistence type="predicted"/>
<evidence type="ECO:0000313" key="2">
    <source>
        <dbReference type="Proteomes" id="UP001321473"/>
    </source>
</evidence>
<comment type="caution">
    <text evidence="1">The sequence shown here is derived from an EMBL/GenBank/DDBJ whole genome shotgun (WGS) entry which is preliminary data.</text>
</comment>
<gene>
    <name evidence="1" type="ORF">V5799_003077</name>
</gene>
<sequence>MLGWRAVQEVSRYANRDFAVFYYSYSDRPLDRFLRQCFDLFSGLMGLASITHYVAAHFDK</sequence>
<protein>
    <submittedName>
        <fullName evidence="1">Uncharacterized protein</fullName>
    </submittedName>
</protein>
<accession>A0AAQ4DA01</accession>
<dbReference type="AlphaFoldDB" id="A0AAQ4DA01"/>
<name>A0AAQ4DA01_AMBAM</name>
<organism evidence="1 2">
    <name type="scientific">Amblyomma americanum</name>
    <name type="common">Lone star tick</name>
    <dbReference type="NCBI Taxonomy" id="6943"/>
    <lineage>
        <taxon>Eukaryota</taxon>
        <taxon>Metazoa</taxon>
        <taxon>Ecdysozoa</taxon>
        <taxon>Arthropoda</taxon>
        <taxon>Chelicerata</taxon>
        <taxon>Arachnida</taxon>
        <taxon>Acari</taxon>
        <taxon>Parasitiformes</taxon>
        <taxon>Ixodida</taxon>
        <taxon>Ixodoidea</taxon>
        <taxon>Ixodidae</taxon>
        <taxon>Amblyomminae</taxon>
        <taxon>Amblyomma</taxon>
    </lineage>
</organism>
<feature type="non-terminal residue" evidence="1">
    <location>
        <position position="60"/>
    </location>
</feature>
<reference evidence="1 2" key="1">
    <citation type="journal article" date="2023" name="Arcadia Sci">
        <title>De novo assembly of a long-read Amblyomma americanum tick genome.</title>
        <authorList>
            <person name="Chou S."/>
            <person name="Poskanzer K.E."/>
            <person name="Rollins M."/>
            <person name="Thuy-Boun P.S."/>
        </authorList>
    </citation>
    <scope>NUCLEOTIDE SEQUENCE [LARGE SCALE GENOMIC DNA]</scope>
    <source>
        <strain evidence="1">F_SG_1</strain>
        <tissue evidence="1">Salivary glands</tissue>
    </source>
</reference>